<evidence type="ECO:0000256" key="6">
    <source>
        <dbReference type="ARBA" id="ARBA00023136"/>
    </source>
</evidence>
<keyword evidence="4" id="KW-0808">Transferase</keyword>
<evidence type="ECO:0000256" key="2">
    <source>
        <dbReference type="ARBA" id="ARBA00010488"/>
    </source>
</evidence>
<dbReference type="Proteomes" id="UP000183375">
    <property type="component" value="Unassembled WGS sequence"/>
</dbReference>
<dbReference type="InterPro" id="IPR007554">
    <property type="entry name" value="Glycerophosphate_synth"/>
</dbReference>
<protein>
    <recommendedName>
        <fullName evidence="9">CDP-glycerol glycerophosphotransferase</fullName>
    </recommendedName>
</protein>
<reference evidence="7 8" key="1">
    <citation type="submission" date="2016-08" db="EMBL/GenBank/DDBJ databases">
        <title>New Insights into Marine Group III Euryarchaeota, from dark to light.</title>
        <authorList>
            <person name="Haro-Moreno J.M."/>
            <person name="Rodriguez-Valera F."/>
            <person name="Lopez-Garcia P."/>
            <person name="Moreira D."/>
            <person name="Martin-Cuadrado A.B."/>
        </authorList>
    </citation>
    <scope>NUCLEOTIDE SEQUENCE [LARGE SCALE GENOMIC DNA]</scope>
    <source>
        <strain evidence="7">CG-Epi4</strain>
    </source>
</reference>
<dbReference type="SUPFAM" id="SSF53756">
    <property type="entry name" value="UDP-Glycosyltransferase/glycogen phosphorylase"/>
    <property type="match status" value="1"/>
</dbReference>
<evidence type="ECO:0000313" key="7">
    <source>
        <dbReference type="EMBL" id="OIR20580.1"/>
    </source>
</evidence>
<comment type="caution">
    <text evidence="7">The sequence shown here is derived from an EMBL/GenBank/DDBJ whole genome shotgun (WGS) entry which is preliminary data.</text>
</comment>
<dbReference type="Gene3D" id="3.40.50.11820">
    <property type="match status" value="1"/>
</dbReference>
<evidence type="ECO:0000256" key="4">
    <source>
        <dbReference type="ARBA" id="ARBA00022679"/>
    </source>
</evidence>
<organism evidence="7 8">
    <name type="scientific">Marine Group III euryarchaeote CG-Epi4</name>
    <dbReference type="NCBI Taxonomy" id="1888998"/>
    <lineage>
        <taxon>Archaea</taxon>
        <taxon>Methanobacteriati</taxon>
        <taxon>Thermoplasmatota</taxon>
        <taxon>Thermoplasmata</taxon>
        <taxon>Candidatus Thermoprofundales</taxon>
    </lineage>
</organism>
<accession>A0A1J5U3G4</accession>
<evidence type="ECO:0000313" key="8">
    <source>
        <dbReference type="Proteomes" id="UP000183375"/>
    </source>
</evidence>
<evidence type="ECO:0000256" key="3">
    <source>
        <dbReference type="ARBA" id="ARBA00022475"/>
    </source>
</evidence>
<comment type="similarity">
    <text evidence="2">Belongs to the CDP-glycerol glycerophosphotransferase family.</text>
</comment>
<dbReference type="Gene3D" id="3.40.50.12580">
    <property type="match status" value="1"/>
</dbReference>
<comment type="subcellular location">
    <subcellularLocation>
        <location evidence="1">Cell membrane</location>
        <topology evidence="1">Peripheral membrane protein</topology>
    </subcellularLocation>
</comment>
<dbReference type="GO" id="GO:0047355">
    <property type="term" value="F:CDP-glycerol glycerophosphotransferase activity"/>
    <property type="evidence" value="ECO:0007669"/>
    <property type="project" value="InterPro"/>
</dbReference>
<keyword evidence="6" id="KW-0472">Membrane</keyword>
<dbReference type="InterPro" id="IPR043148">
    <property type="entry name" value="TagF_C"/>
</dbReference>
<evidence type="ECO:0000256" key="1">
    <source>
        <dbReference type="ARBA" id="ARBA00004202"/>
    </source>
</evidence>
<keyword evidence="5" id="KW-0777">Teichoic acid biosynthesis</keyword>
<evidence type="ECO:0000256" key="5">
    <source>
        <dbReference type="ARBA" id="ARBA00022944"/>
    </source>
</evidence>
<sequence>MIKETGFAFRDWIFNGFVSLRSLSKVKNDKITVGFVSGTKTGLSGSSKILFEAMTDDSRFFTYLVYQESSIRKAWQNTTGNAYYRRAFTKIGLFLKTDIWITTHGDFGIPIDYKKYSQERMELWHGIPFKGFLEENRKKISDDFNKASTVVITSNFFKKIFSEKWSVKKKILKDLGQPRTDMLIKKPIPVEKIKQNLGISQEKVIFYAPTHDQDENKEKELFPWKSDETFNKIMSNIDDETALIIRPHPYWKELITPFVADKIKNDSRVYYMPSSVVNETEELIYISDVLITDWSSIYFDFLLMNKPTIFLDLPNPFKDNFLMKPEERIGYLCSDSNELLVSISESVNNIESYHKKYDVRLRRLKSKVYSNIDGRSTERCIEEIINLTE</sequence>
<name>A0A1J5U3G4_9ARCH</name>
<keyword evidence="3" id="KW-1003">Cell membrane</keyword>
<dbReference type="PANTHER" id="PTHR37316">
    <property type="entry name" value="TEICHOIC ACID GLYCEROL-PHOSPHATE PRIMASE"/>
    <property type="match status" value="1"/>
</dbReference>
<dbReference type="InterPro" id="IPR043149">
    <property type="entry name" value="TagF_N"/>
</dbReference>
<gene>
    <name evidence="7" type="ORF">BEU01_01450</name>
</gene>
<proteinExistence type="inferred from homology"/>
<dbReference type="PANTHER" id="PTHR37316:SF3">
    <property type="entry name" value="TEICHOIC ACID GLYCEROL-PHOSPHATE TRANSFERASE"/>
    <property type="match status" value="1"/>
</dbReference>
<evidence type="ECO:0008006" key="9">
    <source>
        <dbReference type="Google" id="ProtNLM"/>
    </source>
</evidence>
<dbReference type="EMBL" id="MIYX01000021">
    <property type="protein sequence ID" value="OIR20580.1"/>
    <property type="molecule type" value="Genomic_DNA"/>
</dbReference>
<dbReference type="GO" id="GO:0005886">
    <property type="term" value="C:plasma membrane"/>
    <property type="evidence" value="ECO:0007669"/>
    <property type="project" value="UniProtKB-SubCell"/>
</dbReference>
<dbReference type="InterPro" id="IPR051612">
    <property type="entry name" value="Teichoic_Acid_Biosynth"/>
</dbReference>
<dbReference type="Pfam" id="PF04464">
    <property type="entry name" value="Glyphos_transf"/>
    <property type="match status" value="1"/>
</dbReference>
<dbReference type="AlphaFoldDB" id="A0A1J5U3G4"/>